<gene>
    <name evidence="1" type="ORF">H9724_02090</name>
</gene>
<dbReference type="SUPFAM" id="SSF56784">
    <property type="entry name" value="HAD-like"/>
    <property type="match status" value="1"/>
</dbReference>
<dbReference type="Proteomes" id="UP000824105">
    <property type="component" value="Unassembled WGS sequence"/>
</dbReference>
<dbReference type="InterPro" id="IPR023198">
    <property type="entry name" value="PGP-like_dom2"/>
</dbReference>
<reference evidence="1" key="1">
    <citation type="journal article" date="2021" name="PeerJ">
        <title>Extensive microbial diversity within the chicken gut microbiome revealed by metagenomics and culture.</title>
        <authorList>
            <person name="Gilroy R."/>
            <person name="Ravi A."/>
            <person name="Getino M."/>
            <person name="Pursley I."/>
            <person name="Horton D.L."/>
            <person name="Alikhan N.F."/>
            <person name="Baker D."/>
            <person name="Gharbi K."/>
            <person name="Hall N."/>
            <person name="Watson M."/>
            <person name="Adriaenssens E.M."/>
            <person name="Foster-Nyarko E."/>
            <person name="Jarju S."/>
            <person name="Secka A."/>
            <person name="Antonio M."/>
            <person name="Oren A."/>
            <person name="Chaudhuri R.R."/>
            <person name="La Ragione R."/>
            <person name="Hildebrand F."/>
            <person name="Pallen M.J."/>
        </authorList>
    </citation>
    <scope>NUCLEOTIDE SEQUENCE</scope>
    <source>
        <strain evidence="1">CHK188-11489</strain>
    </source>
</reference>
<dbReference type="InterPro" id="IPR036412">
    <property type="entry name" value="HAD-like_sf"/>
</dbReference>
<dbReference type="SFLD" id="SFLDG01129">
    <property type="entry name" value="C1.5:_HAD__Beta-PGM__Phosphata"/>
    <property type="match status" value="1"/>
</dbReference>
<evidence type="ECO:0000313" key="2">
    <source>
        <dbReference type="Proteomes" id="UP000824105"/>
    </source>
</evidence>
<dbReference type="InterPro" id="IPR050155">
    <property type="entry name" value="HAD-like_hydrolase_sf"/>
</dbReference>
<dbReference type="GO" id="GO:0016787">
    <property type="term" value="F:hydrolase activity"/>
    <property type="evidence" value="ECO:0007669"/>
    <property type="project" value="UniProtKB-KW"/>
</dbReference>
<dbReference type="AlphaFoldDB" id="A0A9D2FI82"/>
<dbReference type="InterPro" id="IPR041492">
    <property type="entry name" value="HAD_2"/>
</dbReference>
<proteinExistence type="predicted"/>
<reference evidence="1" key="2">
    <citation type="submission" date="2021-04" db="EMBL/GenBank/DDBJ databases">
        <authorList>
            <person name="Gilroy R."/>
        </authorList>
    </citation>
    <scope>NUCLEOTIDE SEQUENCE</scope>
    <source>
        <strain evidence="1">CHK188-11489</strain>
    </source>
</reference>
<sequence length="218" mass="23634">MQQYQTILFDLDGTLTDSAPGILNSVRYACRKLELPLPEEAVLRRFLGPPLPASFQEYLHLDEAGTRRAVEAFREYYPAKGIFENEVYPGIPALLAALKGAGRRVVMATSKPEVFARRIMEHFSLEGYFDAICGATIDERRTDKGDVIAYALETAGVTDLQHTVMVGDREHDVKGAARNGLPCIGALYGYGSAAELHAAGAVALAGTVADLHAMLLHG</sequence>
<evidence type="ECO:0000313" key="1">
    <source>
        <dbReference type="EMBL" id="HIZ61544.1"/>
    </source>
</evidence>
<dbReference type="GO" id="GO:0004713">
    <property type="term" value="F:protein tyrosine kinase activity"/>
    <property type="evidence" value="ECO:0007669"/>
    <property type="project" value="TreeGrafter"/>
</dbReference>
<organism evidence="1 2">
    <name type="scientific">Candidatus Gemmiger avistercoris</name>
    <dbReference type="NCBI Taxonomy" id="2838606"/>
    <lineage>
        <taxon>Bacteria</taxon>
        <taxon>Bacillati</taxon>
        <taxon>Bacillota</taxon>
        <taxon>Clostridia</taxon>
        <taxon>Eubacteriales</taxon>
        <taxon>Gemmiger</taxon>
    </lineage>
</organism>
<dbReference type="Pfam" id="PF13419">
    <property type="entry name" value="HAD_2"/>
    <property type="match status" value="1"/>
</dbReference>
<dbReference type="GO" id="GO:0005829">
    <property type="term" value="C:cytosol"/>
    <property type="evidence" value="ECO:0007669"/>
    <property type="project" value="TreeGrafter"/>
</dbReference>
<dbReference type="FunFam" id="3.40.50.1000:FF:000022">
    <property type="entry name" value="Phosphoglycolate phosphatase"/>
    <property type="match status" value="1"/>
</dbReference>
<comment type="caution">
    <text evidence="1">The sequence shown here is derived from an EMBL/GenBank/DDBJ whole genome shotgun (WGS) entry which is preliminary data.</text>
</comment>
<dbReference type="PANTHER" id="PTHR43434:SF20">
    <property type="entry name" value="5'-NUCLEOTIDASE"/>
    <property type="match status" value="1"/>
</dbReference>
<dbReference type="PANTHER" id="PTHR43434">
    <property type="entry name" value="PHOSPHOGLYCOLATE PHOSPHATASE"/>
    <property type="match status" value="1"/>
</dbReference>
<protein>
    <submittedName>
        <fullName evidence="1">HAD family hydrolase</fullName>
    </submittedName>
</protein>
<dbReference type="CDD" id="cd04302">
    <property type="entry name" value="HAD_5NT"/>
    <property type="match status" value="1"/>
</dbReference>
<dbReference type="Gene3D" id="1.10.150.240">
    <property type="entry name" value="Putative phosphatase, domain 2"/>
    <property type="match status" value="1"/>
</dbReference>
<dbReference type="InterPro" id="IPR023214">
    <property type="entry name" value="HAD_sf"/>
</dbReference>
<dbReference type="EMBL" id="DXBF01000016">
    <property type="protein sequence ID" value="HIZ61544.1"/>
    <property type="molecule type" value="Genomic_DNA"/>
</dbReference>
<name>A0A9D2FI82_9FIRM</name>
<keyword evidence="1" id="KW-0378">Hydrolase</keyword>
<accession>A0A9D2FI82</accession>
<dbReference type="Gene3D" id="3.40.50.1000">
    <property type="entry name" value="HAD superfamily/HAD-like"/>
    <property type="match status" value="1"/>
</dbReference>
<dbReference type="SFLD" id="SFLDS00003">
    <property type="entry name" value="Haloacid_Dehalogenase"/>
    <property type="match status" value="1"/>
</dbReference>